<dbReference type="InterPro" id="IPR013149">
    <property type="entry name" value="ADH-like_C"/>
</dbReference>
<dbReference type="InterPro" id="IPR050129">
    <property type="entry name" value="Zn_alcohol_dh"/>
</dbReference>
<sequence length="235" mass="25908">SNVATINVRGAVKIPKGVTPSQAAVATNAVTTAYHTIHRRGGIKKSETVFLFGLGGLGFNALQIIRAVGAKVLVSDVKQENLEDAVKIGIPKEDIVPTGKHIQEWVIEHGWTGKIDIVADFVVYQSAPLLKQRYKNLRIRKGLFSSHKVRQAGRMLCVGTLNHETTVYMKVGIRKRLSIIFSYGGQTQDLKEALDLIAQRVLDPIVADGKLADFPRTLKDLEDGKVKRRIALLHE</sequence>
<gene>
    <name evidence="3" type="ORF">K504DRAFT_367835</name>
</gene>
<proteinExistence type="predicted"/>
<name>A0A6G1KR85_9PLEO</name>
<accession>A0A6G1KR85</accession>
<dbReference type="Gene3D" id="3.90.180.10">
    <property type="entry name" value="Medium-chain alcohol dehydrogenases, catalytic domain"/>
    <property type="match status" value="1"/>
</dbReference>
<keyword evidence="1" id="KW-0560">Oxidoreductase</keyword>
<dbReference type="EMBL" id="MU005764">
    <property type="protein sequence ID" value="KAF2715359.1"/>
    <property type="molecule type" value="Genomic_DNA"/>
</dbReference>
<evidence type="ECO:0000313" key="3">
    <source>
        <dbReference type="EMBL" id="KAF2715359.1"/>
    </source>
</evidence>
<dbReference type="PANTHER" id="PTHR43401">
    <property type="entry name" value="L-THREONINE 3-DEHYDROGENASE"/>
    <property type="match status" value="1"/>
</dbReference>
<evidence type="ECO:0000313" key="4">
    <source>
        <dbReference type="Proteomes" id="UP000799428"/>
    </source>
</evidence>
<dbReference type="InterPro" id="IPR036291">
    <property type="entry name" value="NAD(P)-bd_dom_sf"/>
</dbReference>
<protein>
    <submittedName>
        <fullName evidence="3">NAD(P)-binding protein</fullName>
    </submittedName>
</protein>
<dbReference type="PANTHER" id="PTHR43401:SF5">
    <property type="entry name" value="ALCOHOL DEHYDROGENASE-RELATED"/>
    <property type="match status" value="1"/>
</dbReference>
<dbReference type="SUPFAM" id="SSF51735">
    <property type="entry name" value="NAD(P)-binding Rossmann-fold domains"/>
    <property type="match status" value="1"/>
</dbReference>
<feature type="domain" description="Alcohol dehydrogenase-like C-terminal" evidence="2">
    <location>
        <begin position="56"/>
        <end position="198"/>
    </location>
</feature>
<dbReference type="Gene3D" id="3.40.50.720">
    <property type="entry name" value="NAD(P)-binding Rossmann-like Domain"/>
    <property type="match status" value="1"/>
</dbReference>
<evidence type="ECO:0000259" key="2">
    <source>
        <dbReference type="Pfam" id="PF00107"/>
    </source>
</evidence>
<organism evidence="3 4">
    <name type="scientific">Pleomassaria siparia CBS 279.74</name>
    <dbReference type="NCBI Taxonomy" id="1314801"/>
    <lineage>
        <taxon>Eukaryota</taxon>
        <taxon>Fungi</taxon>
        <taxon>Dikarya</taxon>
        <taxon>Ascomycota</taxon>
        <taxon>Pezizomycotina</taxon>
        <taxon>Dothideomycetes</taxon>
        <taxon>Pleosporomycetidae</taxon>
        <taxon>Pleosporales</taxon>
        <taxon>Pleomassariaceae</taxon>
        <taxon>Pleomassaria</taxon>
    </lineage>
</organism>
<dbReference type="AlphaFoldDB" id="A0A6G1KR85"/>
<dbReference type="Proteomes" id="UP000799428">
    <property type="component" value="Unassembled WGS sequence"/>
</dbReference>
<evidence type="ECO:0000256" key="1">
    <source>
        <dbReference type="ARBA" id="ARBA00023002"/>
    </source>
</evidence>
<keyword evidence="4" id="KW-1185">Reference proteome</keyword>
<feature type="non-terminal residue" evidence="3">
    <location>
        <position position="1"/>
    </location>
</feature>
<dbReference type="Pfam" id="PF00107">
    <property type="entry name" value="ADH_zinc_N"/>
    <property type="match status" value="1"/>
</dbReference>
<dbReference type="OrthoDB" id="1879366at2759"/>
<reference evidence="3" key="1">
    <citation type="journal article" date="2020" name="Stud. Mycol.">
        <title>101 Dothideomycetes genomes: a test case for predicting lifestyles and emergence of pathogens.</title>
        <authorList>
            <person name="Haridas S."/>
            <person name="Albert R."/>
            <person name="Binder M."/>
            <person name="Bloem J."/>
            <person name="Labutti K."/>
            <person name="Salamov A."/>
            <person name="Andreopoulos B."/>
            <person name="Baker S."/>
            <person name="Barry K."/>
            <person name="Bills G."/>
            <person name="Bluhm B."/>
            <person name="Cannon C."/>
            <person name="Castanera R."/>
            <person name="Culley D."/>
            <person name="Daum C."/>
            <person name="Ezra D."/>
            <person name="Gonzalez J."/>
            <person name="Henrissat B."/>
            <person name="Kuo A."/>
            <person name="Liang C."/>
            <person name="Lipzen A."/>
            <person name="Lutzoni F."/>
            <person name="Magnuson J."/>
            <person name="Mondo S."/>
            <person name="Nolan M."/>
            <person name="Ohm R."/>
            <person name="Pangilinan J."/>
            <person name="Park H.-J."/>
            <person name="Ramirez L."/>
            <person name="Alfaro M."/>
            <person name="Sun H."/>
            <person name="Tritt A."/>
            <person name="Yoshinaga Y."/>
            <person name="Zwiers L.-H."/>
            <person name="Turgeon B."/>
            <person name="Goodwin S."/>
            <person name="Spatafora J."/>
            <person name="Crous P."/>
            <person name="Grigoriev I."/>
        </authorList>
    </citation>
    <scope>NUCLEOTIDE SEQUENCE</scope>
    <source>
        <strain evidence="3">CBS 279.74</strain>
    </source>
</reference>
<dbReference type="GO" id="GO:0016491">
    <property type="term" value="F:oxidoreductase activity"/>
    <property type="evidence" value="ECO:0007669"/>
    <property type="project" value="UniProtKB-KW"/>
</dbReference>